<dbReference type="InterPro" id="IPR015683">
    <property type="entry name" value="Ionotropic_Glu_rcpt"/>
</dbReference>
<evidence type="ECO:0000256" key="10">
    <source>
        <dbReference type="ARBA" id="ARBA00023303"/>
    </source>
</evidence>
<evidence type="ECO:0000256" key="6">
    <source>
        <dbReference type="ARBA" id="ARBA00023136"/>
    </source>
</evidence>
<gene>
    <name evidence="15" type="ORF">LVIROSA_LOCUS12837</name>
</gene>
<evidence type="ECO:0000256" key="7">
    <source>
        <dbReference type="ARBA" id="ARBA00023170"/>
    </source>
</evidence>
<dbReference type="FunFam" id="3.40.50.2300:FF:000188">
    <property type="entry name" value="Glutamate receptor"/>
    <property type="match status" value="1"/>
</dbReference>
<evidence type="ECO:0000256" key="11">
    <source>
        <dbReference type="SAM" id="Phobius"/>
    </source>
</evidence>
<feature type="transmembrane region" description="Helical" evidence="11">
    <location>
        <begin position="561"/>
        <end position="582"/>
    </location>
</feature>
<reference evidence="15 16" key="1">
    <citation type="submission" date="2022-01" db="EMBL/GenBank/DDBJ databases">
        <authorList>
            <person name="Xiong W."/>
            <person name="Schranz E."/>
        </authorList>
    </citation>
    <scope>NUCLEOTIDE SEQUENCE [LARGE SCALE GENOMIC DNA]</scope>
</reference>
<sequence length="808" mass="90633">MLKTLFCLAFLSSCFLLQAKIIDGTSIGAIFDQTSRPGKEAKVAIEIAIQDFNIKTNQTSVLYLQNSRNKPGQAAIAAKQLIDEHKVKAILGGHTWEEASAIAEVISDCNHDFPVFLSLAGTAPPQVPHQWPFFVQAVPTESTQMKAVAAVLQSLGMRKVTLIYETLPLASSSASIISHLSQAFRQTGSELIHILPLASGSSFLDEELDVLKRQQRKVFVIHTSMELGIRLFQTAKKMEMTGDGYLWIATNGITDLFHSINSTMITSLKGMVGVKSYFAENTPEFQDFRKKFRHKFRSDYPEEEKDEPGIFAVQGYNAVELLEKNSPEKIGHWRSIPATTVEIVNVIGKGYHSVYWTEGSGFSETIEEDINGATTYTHSIDNVGQALWPGQPWYANSRRRNLAESSENRIRVGVPGRSLFNQFVKVDVNTGDITGFVVSVFEEVMRKMNQPFDYIPFYGSYDQLIQQIPNKNYDAIAGDVTILSDRHEFVDFTQPYTESGLEMIVPESPLYNGFIIWLIEKNHVKDLRGSVINQVGVILWLSFSTLFTLRGDKLHSNLSRMAAVVWLFVALIITQSYTASLASMLTAERLEPTISSVEMLRNMNAPYNSTHQYAEALNSGEIAAIFLEVPATKVFLAQYCRSFIRTGETFKVGGFGFAFPKEYDRLSEANEALMNVAESGRLKELEEVHIISEKCIDEDSAPNEEDSLSARSFWVLFVLTVGVSTVALVIYIIIRIKEVKKSDEENKSFLELISTFMKDLKRQMKRSSSIVVNVESARHASHGDRSAQDDIDDLQETDDDSIFYEVRI</sequence>
<dbReference type="Pfam" id="PF00060">
    <property type="entry name" value="Lig_chan"/>
    <property type="match status" value="1"/>
</dbReference>
<dbReference type="GO" id="GO:0016020">
    <property type="term" value="C:membrane"/>
    <property type="evidence" value="ECO:0007669"/>
    <property type="project" value="UniProtKB-SubCell"/>
</dbReference>
<evidence type="ECO:0000256" key="5">
    <source>
        <dbReference type="ARBA" id="ARBA00023065"/>
    </source>
</evidence>
<dbReference type="Gene3D" id="3.40.190.10">
    <property type="entry name" value="Periplasmic binding protein-like II"/>
    <property type="match status" value="1"/>
</dbReference>
<evidence type="ECO:0000256" key="2">
    <source>
        <dbReference type="ARBA" id="ARBA00022448"/>
    </source>
</evidence>
<evidence type="ECO:0000256" key="1">
    <source>
        <dbReference type="ARBA" id="ARBA00004141"/>
    </source>
</evidence>
<keyword evidence="4 11" id="KW-1133">Transmembrane helix</keyword>
<evidence type="ECO:0000256" key="9">
    <source>
        <dbReference type="ARBA" id="ARBA00023286"/>
    </source>
</evidence>
<dbReference type="SMART" id="SM00062">
    <property type="entry name" value="PBPb"/>
    <property type="match status" value="1"/>
</dbReference>
<dbReference type="Proteomes" id="UP001157418">
    <property type="component" value="Unassembled WGS sequence"/>
</dbReference>
<keyword evidence="3 11" id="KW-0812">Transmembrane</keyword>
<keyword evidence="7" id="KW-0675">Receptor</keyword>
<feature type="domain" description="Solute-binding protein family 3/N-terminal" evidence="13">
    <location>
        <begin position="409"/>
        <end position="699"/>
    </location>
</feature>
<comment type="caution">
    <text evidence="15">The sequence shown here is derived from an EMBL/GenBank/DDBJ whole genome shotgun (WGS) entry which is preliminary data.</text>
</comment>
<accession>A0AAU9MG68</accession>
<evidence type="ECO:0000313" key="16">
    <source>
        <dbReference type="Proteomes" id="UP001157418"/>
    </source>
</evidence>
<keyword evidence="6 11" id="KW-0472">Membrane</keyword>
<dbReference type="SMART" id="SM00079">
    <property type="entry name" value="PBPe"/>
    <property type="match status" value="1"/>
</dbReference>
<keyword evidence="2" id="KW-0813">Transport</keyword>
<feature type="chain" id="PRO_5043493801" description="Glutamate receptor" evidence="12">
    <location>
        <begin position="20"/>
        <end position="808"/>
    </location>
</feature>
<protein>
    <recommendedName>
        <fullName evidence="17">Glutamate receptor</fullName>
    </recommendedName>
</protein>
<dbReference type="Gene3D" id="1.10.287.70">
    <property type="match status" value="1"/>
</dbReference>
<dbReference type="GO" id="GO:0015276">
    <property type="term" value="F:ligand-gated monoatomic ion channel activity"/>
    <property type="evidence" value="ECO:0007669"/>
    <property type="project" value="InterPro"/>
</dbReference>
<feature type="transmembrane region" description="Helical" evidence="11">
    <location>
        <begin position="531"/>
        <end position="549"/>
    </location>
</feature>
<organism evidence="15 16">
    <name type="scientific">Lactuca virosa</name>
    <dbReference type="NCBI Taxonomy" id="75947"/>
    <lineage>
        <taxon>Eukaryota</taxon>
        <taxon>Viridiplantae</taxon>
        <taxon>Streptophyta</taxon>
        <taxon>Embryophyta</taxon>
        <taxon>Tracheophyta</taxon>
        <taxon>Spermatophyta</taxon>
        <taxon>Magnoliopsida</taxon>
        <taxon>eudicotyledons</taxon>
        <taxon>Gunneridae</taxon>
        <taxon>Pentapetalae</taxon>
        <taxon>asterids</taxon>
        <taxon>campanulids</taxon>
        <taxon>Asterales</taxon>
        <taxon>Asteraceae</taxon>
        <taxon>Cichorioideae</taxon>
        <taxon>Cichorieae</taxon>
        <taxon>Lactucinae</taxon>
        <taxon>Lactuca</taxon>
    </lineage>
</organism>
<dbReference type="PANTHER" id="PTHR34836">
    <property type="entry name" value="OS06G0188250 PROTEIN"/>
    <property type="match status" value="1"/>
</dbReference>
<dbReference type="InterPro" id="IPR001638">
    <property type="entry name" value="Solute-binding_3/MltF_N"/>
</dbReference>
<evidence type="ECO:0000256" key="8">
    <source>
        <dbReference type="ARBA" id="ARBA00023180"/>
    </source>
</evidence>
<dbReference type="InterPro" id="IPR001828">
    <property type="entry name" value="ANF_lig-bd_rcpt"/>
</dbReference>
<feature type="domain" description="Ionotropic glutamate receptor C-terminal" evidence="14">
    <location>
        <begin position="409"/>
        <end position="692"/>
    </location>
</feature>
<dbReference type="SUPFAM" id="SSF53850">
    <property type="entry name" value="Periplasmic binding protein-like II"/>
    <property type="match status" value="1"/>
</dbReference>
<dbReference type="EMBL" id="CAKMRJ010002223">
    <property type="protein sequence ID" value="CAH1425712.1"/>
    <property type="molecule type" value="Genomic_DNA"/>
</dbReference>
<keyword evidence="9" id="KW-1071">Ligand-gated ion channel</keyword>
<keyword evidence="10" id="KW-0407">Ion channel</keyword>
<feature type="signal peptide" evidence="12">
    <location>
        <begin position="1"/>
        <end position="19"/>
    </location>
</feature>
<comment type="subcellular location">
    <subcellularLocation>
        <location evidence="1">Membrane</location>
        <topology evidence="1">Multi-pass membrane protein</topology>
    </subcellularLocation>
</comment>
<feature type="transmembrane region" description="Helical" evidence="11">
    <location>
        <begin position="713"/>
        <end position="734"/>
    </location>
</feature>
<keyword evidence="8" id="KW-0325">Glycoprotein</keyword>
<dbReference type="Pfam" id="PF01094">
    <property type="entry name" value="ANF_receptor"/>
    <property type="match status" value="1"/>
</dbReference>
<evidence type="ECO:0008006" key="17">
    <source>
        <dbReference type="Google" id="ProtNLM"/>
    </source>
</evidence>
<evidence type="ECO:0000259" key="14">
    <source>
        <dbReference type="SMART" id="SM00079"/>
    </source>
</evidence>
<keyword evidence="16" id="KW-1185">Reference proteome</keyword>
<keyword evidence="5" id="KW-0406">Ion transport</keyword>
<keyword evidence="12" id="KW-0732">Signal</keyword>
<evidence type="ECO:0000256" key="12">
    <source>
        <dbReference type="SAM" id="SignalP"/>
    </source>
</evidence>
<dbReference type="PANTHER" id="PTHR34836:SF9">
    <property type="entry name" value="RECEPTOR LIGAND BINDING REGION DOMAIN-CONTAINING PROTEIN"/>
    <property type="match status" value="1"/>
</dbReference>
<dbReference type="AlphaFoldDB" id="A0AAU9MG68"/>
<evidence type="ECO:0000256" key="4">
    <source>
        <dbReference type="ARBA" id="ARBA00022989"/>
    </source>
</evidence>
<proteinExistence type="predicted"/>
<name>A0AAU9MG68_9ASTR</name>
<dbReference type="FunFam" id="1.10.287.70:FF:000172">
    <property type="entry name" value="Glutamate receptor"/>
    <property type="match status" value="1"/>
</dbReference>
<dbReference type="SUPFAM" id="SSF53822">
    <property type="entry name" value="Periplasmic binding protein-like I"/>
    <property type="match status" value="1"/>
</dbReference>
<evidence type="ECO:0000256" key="3">
    <source>
        <dbReference type="ARBA" id="ARBA00022692"/>
    </source>
</evidence>
<evidence type="ECO:0000259" key="13">
    <source>
        <dbReference type="SMART" id="SM00062"/>
    </source>
</evidence>
<dbReference type="InterPro" id="IPR001320">
    <property type="entry name" value="Iontro_rcpt_C"/>
</dbReference>
<evidence type="ECO:0000313" key="15">
    <source>
        <dbReference type="EMBL" id="CAH1425712.1"/>
    </source>
</evidence>
<dbReference type="InterPro" id="IPR028082">
    <property type="entry name" value="Peripla_BP_I"/>
</dbReference>
<dbReference type="Gene3D" id="3.40.50.2300">
    <property type="match status" value="2"/>
</dbReference>